<dbReference type="AlphaFoldDB" id="A0A9D4W725"/>
<feature type="domain" description="DUF7745" evidence="1">
    <location>
        <begin position="9"/>
        <end position="104"/>
    </location>
</feature>
<accession>A0A9D4W725</accession>
<keyword evidence="3" id="KW-1185">Reference proteome</keyword>
<reference evidence="2 3" key="1">
    <citation type="journal article" date="2022" name="Nat. Genet.">
        <title>Improved pea reference genome and pan-genome highlight genomic features and evolutionary characteristics.</title>
        <authorList>
            <person name="Yang T."/>
            <person name="Liu R."/>
            <person name="Luo Y."/>
            <person name="Hu S."/>
            <person name="Wang D."/>
            <person name="Wang C."/>
            <person name="Pandey M.K."/>
            <person name="Ge S."/>
            <person name="Xu Q."/>
            <person name="Li N."/>
            <person name="Li G."/>
            <person name="Huang Y."/>
            <person name="Saxena R.K."/>
            <person name="Ji Y."/>
            <person name="Li M."/>
            <person name="Yan X."/>
            <person name="He Y."/>
            <person name="Liu Y."/>
            <person name="Wang X."/>
            <person name="Xiang C."/>
            <person name="Varshney R.K."/>
            <person name="Ding H."/>
            <person name="Gao S."/>
            <person name="Zong X."/>
        </authorList>
    </citation>
    <scope>NUCLEOTIDE SEQUENCE [LARGE SCALE GENOMIC DNA]</scope>
    <source>
        <strain evidence="2 3">cv. Zhongwan 6</strain>
    </source>
</reference>
<dbReference type="Gramene" id="Psat06G0290600-T1">
    <property type="protein sequence ID" value="KAI5396855.1"/>
    <property type="gene ID" value="KIW84_062906"/>
</dbReference>
<dbReference type="Proteomes" id="UP001058974">
    <property type="component" value="Chromosome 6"/>
</dbReference>
<dbReference type="EMBL" id="JAMSHJ010000006">
    <property type="protein sequence ID" value="KAI5396855.1"/>
    <property type="molecule type" value="Genomic_DNA"/>
</dbReference>
<organism evidence="2 3">
    <name type="scientific">Pisum sativum</name>
    <name type="common">Garden pea</name>
    <name type="synonym">Lathyrus oleraceus</name>
    <dbReference type="NCBI Taxonomy" id="3888"/>
    <lineage>
        <taxon>Eukaryota</taxon>
        <taxon>Viridiplantae</taxon>
        <taxon>Streptophyta</taxon>
        <taxon>Embryophyta</taxon>
        <taxon>Tracheophyta</taxon>
        <taxon>Spermatophyta</taxon>
        <taxon>Magnoliopsida</taxon>
        <taxon>eudicotyledons</taxon>
        <taxon>Gunneridae</taxon>
        <taxon>Pentapetalae</taxon>
        <taxon>rosids</taxon>
        <taxon>fabids</taxon>
        <taxon>Fabales</taxon>
        <taxon>Fabaceae</taxon>
        <taxon>Papilionoideae</taxon>
        <taxon>50 kb inversion clade</taxon>
        <taxon>NPAAA clade</taxon>
        <taxon>Hologalegina</taxon>
        <taxon>IRL clade</taxon>
        <taxon>Fabeae</taxon>
        <taxon>Lathyrus</taxon>
    </lineage>
</organism>
<sequence>MESNMRKTLQIKINLKVRGDFRGFPKDCLEKKVVNFATSNNWDSLDTMMVLLIFGLILFPSEEFFLDLIAVNVFLAVKIGDEDPTSALLADVYYTLHQRHSPKTHKRELDKDWLQSKKWKEIWMSSTNTQREMKEGFEARIQGLVAEVRSLVTSLREVKAQSLDEQLRRMEAERLLSIRASKWR</sequence>
<name>A0A9D4W725_PEA</name>
<dbReference type="PANTHER" id="PTHR48154">
    <property type="entry name" value="PROTEIN, PUTATIVE-RELATED"/>
    <property type="match status" value="1"/>
</dbReference>
<proteinExistence type="predicted"/>
<dbReference type="Pfam" id="PF24924">
    <property type="entry name" value="DUF7745"/>
    <property type="match status" value="1"/>
</dbReference>
<dbReference type="InterPro" id="IPR056647">
    <property type="entry name" value="DUF7745"/>
</dbReference>
<evidence type="ECO:0000313" key="3">
    <source>
        <dbReference type="Proteomes" id="UP001058974"/>
    </source>
</evidence>
<gene>
    <name evidence="2" type="ORF">KIW84_062906</name>
</gene>
<evidence type="ECO:0000313" key="2">
    <source>
        <dbReference type="EMBL" id="KAI5396855.1"/>
    </source>
</evidence>
<comment type="caution">
    <text evidence="2">The sequence shown here is derived from an EMBL/GenBank/DDBJ whole genome shotgun (WGS) entry which is preliminary data.</text>
</comment>
<evidence type="ECO:0000259" key="1">
    <source>
        <dbReference type="Pfam" id="PF24924"/>
    </source>
</evidence>
<protein>
    <recommendedName>
        <fullName evidence="1">DUF7745 domain-containing protein</fullName>
    </recommendedName>
</protein>
<dbReference type="PANTHER" id="PTHR48154:SF1">
    <property type="entry name" value="PROTEIN, PUTATIVE-RELATED"/>
    <property type="match status" value="1"/>
</dbReference>